<feature type="transmembrane region" description="Helical" evidence="1">
    <location>
        <begin position="317"/>
        <end position="337"/>
    </location>
</feature>
<feature type="transmembrane region" description="Helical" evidence="1">
    <location>
        <begin position="99"/>
        <end position="121"/>
    </location>
</feature>
<dbReference type="InterPro" id="IPR007349">
    <property type="entry name" value="DUF418"/>
</dbReference>
<dbReference type="Proteomes" id="UP001226084">
    <property type="component" value="Unassembled WGS sequence"/>
</dbReference>
<protein>
    <recommendedName>
        <fullName evidence="2">DUF418 domain-containing protein</fullName>
    </recommendedName>
</protein>
<feature type="transmembrane region" description="Helical" evidence="1">
    <location>
        <begin position="238"/>
        <end position="258"/>
    </location>
</feature>
<organism evidence="3 4">
    <name type="scientific">Stenotrophomonas rhizophila</name>
    <dbReference type="NCBI Taxonomy" id="216778"/>
    <lineage>
        <taxon>Bacteria</taxon>
        <taxon>Pseudomonadati</taxon>
        <taxon>Pseudomonadota</taxon>
        <taxon>Gammaproteobacteria</taxon>
        <taxon>Lysobacterales</taxon>
        <taxon>Lysobacteraceae</taxon>
        <taxon>Stenotrophomonas</taxon>
    </lineage>
</organism>
<feature type="transmembrane region" description="Helical" evidence="1">
    <location>
        <begin position="270"/>
        <end position="297"/>
    </location>
</feature>
<feature type="transmembrane region" description="Helical" evidence="1">
    <location>
        <begin position="383"/>
        <end position="405"/>
    </location>
</feature>
<gene>
    <name evidence="3" type="ORF">QE424_000141</name>
</gene>
<dbReference type="EMBL" id="JAUTAS010000001">
    <property type="protein sequence ID" value="MDQ1106982.1"/>
    <property type="molecule type" value="Genomic_DNA"/>
</dbReference>
<name>A0AAP5E8G8_9GAMM</name>
<evidence type="ECO:0000313" key="4">
    <source>
        <dbReference type="Proteomes" id="UP001226084"/>
    </source>
</evidence>
<dbReference type="PANTHER" id="PTHR30590">
    <property type="entry name" value="INNER MEMBRANE PROTEIN"/>
    <property type="match status" value="1"/>
</dbReference>
<evidence type="ECO:0000313" key="3">
    <source>
        <dbReference type="EMBL" id="MDQ1106982.1"/>
    </source>
</evidence>
<accession>A0AAP5E8G8</accession>
<comment type="caution">
    <text evidence="3">The sequence shown here is derived from an EMBL/GenBank/DDBJ whole genome shotgun (WGS) entry which is preliminary data.</text>
</comment>
<reference evidence="3" key="1">
    <citation type="submission" date="2023-07" db="EMBL/GenBank/DDBJ databases">
        <title>Functional and genomic diversity of the sorghum phyllosphere microbiome.</title>
        <authorList>
            <person name="Shade A."/>
        </authorList>
    </citation>
    <scope>NUCLEOTIDE SEQUENCE</scope>
    <source>
        <strain evidence="3">SORGH_AS_0457</strain>
    </source>
</reference>
<feature type="transmembrane region" description="Helical" evidence="1">
    <location>
        <begin position="358"/>
        <end position="377"/>
    </location>
</feature>
<dbReference type="PANTHER" id="PTHR30590:SF2">
    <property type="entry name" value="INNER MEMBRANE PROTEIN"/>
    <property type="match status" value="1"/>
</dbReference>
<keyword evidence="1" id="KW-0812">Transmembrane</keyword>
<keyword evidence="1" id="KW-0472">Membrane</keyword>
<dbReference type="InterPro" id="IPR052529">
    <property type="entry name" value="Bact_Transport_Assoc"/>
</dbReference>
<feature type="domain" description="DUF418" evidence="2">
    <location>
        <begin position="257"/>
        <end position="422"/>
    </location>
</feature>
<dbReference type="AlphaFoldDB" id="A0AAP5E8G8"/>
<evidence type="ECO:0000259" key="2">
    <source>
        <dbReference type="Pfam" id="PF04235"/>
    </source>
</evidence>
<feature type="transmembrane region" description="Helical" evidence="1">
    <location>
        <begin position="141"/>
        <end position="169"/>
    </location>
</feature>
<evidence type="ECO:0000256" key="1">
    <source>
        <dbReference type="SAM" id="Phobius"/>
    </source>
</evidence>
<feature type="transmembrane region" description="Helical" evidence="1">
    <location>
        <begin position="176"/>
        <end position="196"/>
    </location>
</feature>
<sequence length="431" mass="48110">MARLYWGPVDTQPRMAWLYAMGPPRQLLTDAPLRLPRHSLIDAPPRPPRQPLIDALRGFALLGVFLVNLRFYSLDALLDEAAQQALPSAALDHAVRTGMGWLVDMKAVTIFSLLFGMGFAMQMERQPGLVPHLRRMGALALIGLLHATVLWWGDILLTYAVVGLLLPLFRHLGNRGLLVAGLVAALFLPPLLSPWMREWVLTLTPRTQMYGNALDALSNGTLWQAWWQNLVLGGWVRLTNWALLLFVLGRFLLGYWAGRRGLLQRPEQHLPLLWGLCVGGAVVGVVFLCIEAAAPALKAQWPLLRDGVPGYLLRVSYRVAPLALGIAIACGFALLYLRPWAERGLRVLVPAGRMTLSNYLLQSLVCVPLFAGFGLGIGPSHGLWPVLLVAAIVFPLQVWLSAWWLRRYYFGPAEWLWRSLSDGQRLPMRRT</sequence>
<proteinExistence type="predicted"/>
<keyword evidence="1" id="KW-1133">Transmembrane helix</keyword>
<dbReference type="Pfam" id="PF04235">
    <property type="entry name" value="DUF418"/>
    <property type="match status" value="1"/>
</dbReference>